<evidence type="ECO:0000313" key="4">
    <source>
        <dbReference type="Proteomes" id="UP000193411"/>
    </source>
</evidence>
<feature type="compositionally biased region" description="Polar residues" evidence="1">
    <location>
        <begin position="306"/>
        <end position="318"/>
    </location>
</feature>
<evidence type="ECO:0000313" key="3">
    <source>
        <dbReference type="EMBL" id="ORZ31563.1"/>
    </source>
</evidence>
<feature type="compositionally biased region" description="Pro residues" evidence="1">
    <location>
        <begin position="149"/>
        <end position="162"/>
    </location>
</feature>
<name>A0A1Y2HCZ1_9FUNG</name>
<protein>
    <submittedName>
        <fullName evidence="3">Uncharacterized protein</fullName>
    </submittedName>
</protein>
<organism evidence="3 4">
    <name type="scientific">Catenaria anguillulae PL171</name>
    <dbReference type="NCBI Taxonomy" id="765915"/>
    <lineage>
        <taxon>Eukaryota</taxon>
        <taxon>Fungi</taxon>
        <taxon>Fungi incertae sedis</taxon>
        <taxon>Blastocladiomycota</taxon>
        <taxon>Blastocladiomycetes</taxon>
        <taxon>Blastocladiales</taxon>
        <taxon>Catenariaceae</taxon>
        <taxon>Catenaria</taxon>
    </lineage>
</organism>
<comment type="caution">
    <text evidence="3">The sequence shown here is derived from an EMBL/GenBank/DDBJ whole genome shotgun (WGS) entry which is preliminary data.</text>
</comment>
<keyword evidence="4" id="KW-1185">Reference proteome</keyword>
<evidence type="ECO:0000256" key="1">
    <source>
        <dbReference type="SAM" id="MobiDB-lite"/>
    </source>
</evidence>
<evidence type="ECO:0000256" key="2">
    <source>
        <dbReference type="SAM" id="SignalP"/>
    </source>
</evidence>
<proteinExistence type="predicted"/>
<accession>A0A1Y2HCZ1</accession>
<feature type="chain" id="PRO_5012847474" evidence="2">
    <location>
        <begin position="19"/>
        <end position="334"/>
    </location>
</feature>
<dbReference type="AlphaFoldDB" id="A0A1Y2HCZ1"/>
<feature type="compositionally biased region" description="Basic residues" evidence="1">
    <location>
        <begin position="278"/>
        <end position="290"/>
    </location>
</feature>
<gene>
    <name evidence="3" type="ORF">BCR44DRAFT_1264586</name>
</gene>
<feature type="region of interest" description="Disordered" evidence="1">
    <location>
        <begin position="256"/>
        <end position="334"/>
    </location>
</feature>
<sequence>MPLLLLLVCQHFVTVTDKAMLDLQVTHSQNPGTQLLTLCRDRASNTQYALISPRAALIVGILESRRSAARQLPSAPVAAMADPLARMLAELSADFRKCKVENEDDLLSLPRDDLTQRIALLESLADRVHEARGMALARVKRMSTSTSSPTPPLLPPLPPAFPHRPVSQLSTFSVESAATTSIATTTAPGAAAAPSAAGLLAPTHPLRVLTPNSNILPKPLPLKSLCTANLPPTTSTLCSPRPLRSTRMEMPQLRRLHPLVPPPHSPSQPQTRSSQTLRHTRVTSRTRRPSTTHMRLPGPRWPPSNRPSQRSNWANARASTRRRHCSLSAHRVAP</sequence>
<reference evidence="3 4" key="1">
    <citation type="submission" date="2016-07" db="EMBL/GenBank/DDBJ databases">
        <title>Pervasive Adenine N6-methylation of Active Genes in Fungi.</title>
        <authorList>
            <consortium name="DOE Joint Genome Institute"/>
            <person name="Mondo S.J."/>
            <person name="Dannebaum R.O."/>
            <person name="Kuo R.C."/>
            <person name="Labutti K."/>
            <person name="Haridas S."/>
            <person name="Kuo A."/>
            <person name="Salamov A."/>
            <person name="Ahrendt S.R."/>
            <person name="Lipzen A."/>
            <person name="Sullivan W."/>
            <person name="Andreopoulos W.B."/>
            <person name="Clum A."/>
            <person name="Lindquist E."/>
            <person name="Daum C."/>
            <person name="Ramamoorthy G.K."/>
            <person name="Gryganskyi A."/>
            <person name="Culley D."/>
            <person name="Magnuson J.K."/>
            <person name="James T.Y."/>
            <person name="O'Malley M.A."/>
            <person name="Stajich J.E."/>
            <person name="Spatafora J.W."/>
            <person name="Visel A."/>
            <person name="Grigoriev I.V."/>
        </authorList>
    </citation>
    <scope>NUCLEOTIDE SEQUENCE [LARGE SCALE GENOMIC DNA]</scope>
    <source>
        <strain evidence="3 4">PL171</strain>
    </source>
</reference>
<dbReference type="Proteomes" id="UP000193411">
    <property type="component" value="Unassembled WGS sequence"/>
</dbReference>
<keyword evidence="2" id="KW-0732">Signal</keyword>
<dbReference type="EMBL" id="MCFL01000058">
    <property type="protein sequence ID" value="ORZ31563.1"/>
    <property type="molecule type" value="Genomic_DNA"/>
</dbReference>
<feature type="signal peptide" evidence="2">
    <location>
        <begin position="1"/>
        <end position="18"/>
    </location>
</feature>
<feature type="region of interest" description="Disordered" evidence="1">
    <location>
        <begin position="141"/>
        <end position="164"/>
    </location>
</feature>
<feature type="compositionally biased region" description="Low complexity" evidence="1">
    <location>
        <begin position="267"/>
        <end position="277"/>
    </location>
</feature>